<feature type="compositionally biased region" description="Polar residues" evidence="10">
    <location>
        <begin position="354"/>
        <end position="370"/>
    </location>
</feature>
<proteinExistence type="predicted"/>
<dbReference type="InterPro" id="IPR001849">
    <property type="entry name" value="PH_domain"/>
</dbReference>
<feature type="compositionally biased region" description="Low complexity" evidence="10">
    <location>
        <begin position="382"/>
        <end position="407"/>
    </location>
</feature>
<dbReference type="PRINTS" id="PR00628">
    <property type="entry name" value="INSULINRSI"/>
</dbReference>
<evidence type="ECO:0000256" key="5">
    <source>
        <dbReference type="ARBA" id="ARBA00022737"/>
    </source>
</evidence>
<dbReference type="SMART" id="SM01244">
    <property type="entry name" value="IRS"/>
    <property type="match status" value="1"/>
</dbReference>
<evidence type="ECO:0000256" key="6">
    <source>
        <dbReference type="ARBA" id="ARBA00022782"/>
    </source>
</evidence>
<dbReference type="InterPro" id="IPR039011">
    <property type="entry name" value="IRS"/>
</dbReference>
<feature type="compositionally biased region" description="Polar residues" evidence="10">
    <location>
        <begin position="705"/>
        <end position="718"/>
    </location>
</feature>
<evidence type="ECO:0000256" key="8">
    <source>
        <dbReference type="ARBA" id="ARBA00033282"/>
    </source>
</evidence>
<evidence type="ECO:0000256" key="4">
    <source>
        <dbReference type="ARBA" id="ARBA00022604"/>
    </source>
</evidence>
<keyword evidence="6" id="KW-0221">Differentiation</keyword>
<dbReference type="InterPro" id="IPR011993">
    <property type="entry name" value="PH-like_dom_sf"/>
</dbReference>
<evidence type="ECO:0000313" key="14">
    <source>
        <dbReference type="RefSeq" id="XP_006823848.1"/>
    </source>
</evidence>
<keyword evidence="7" id="KW-0896">Oogenesis</keyword>
<dbReference type="SMART" id="SM00310">
    <property type="entry name" value="PTBI"/>
    <property type="match status" value="1"/>
</dbReference>
<feature type="domain" description="PH" evidence="11">
    <location>
        <begin position="36"/>
        <end position="137"/>
    </location>
</feature>
<feature type="compositionally biased region" description="Basic and acidic residues" evidence="10">
    <location>
        <begin position="749"/>
        <end position="761"/>
    </location>
</feature>
<dbReference type="Gene3D" id="2.30.29.30">
    <property type="entry name" value="Pleckstrin-homology domain (PH domain)/Phosphotyrosine-binding domain (PTB)"/>
    <property type="match status" value="2"/>
</dbReference>
<feature type="region of interest" description="Disordered" evidence="10">
    <location>
        <begin position="701"/>
        <end position="839"/>
    </location>
</feature>
<dbReference type="Proteomes" id="UP000694865">
    <property type="component" value="Unplaced"/>
</dbReference>
<feature type="compositionally biased region" description="Basic and acidic residues" evidence="10">
    <location>
        <begin position="769"/>
        <end position="799"/>
    </location>
</feature>
<feature type="domain" description="IRS-type PTB" evidence="12">
    <location>
        <begin position="150"/>
        <end position="254"/>
    </location>
</feature>
<organism evidence="13 14">
    <name type="scientific">Saccoglossus kowalevskii</name>
    <name type="common">Acorn worm</name>
    <dbReference type="NCBI Taxonomy" id="10224"/>
    <lineage>
        <taxon>Eukaryota</taxon>
        <taxon>Metazoa</taxon>
        <taxon>Hemichordata</taxon>
        <taxon>Enteropneusta</taxon>
        <taxon>Harrimaniidae</taxon>
        <taxon>Saccoglossus</taxon>
    </lineage>
</organism>
<evidence type="ECO:0000256" key="7">
    <source>
        <dbReference type="ARBA" id="ARBA00022943"/>
    </source>
</evidence>
<dbReference type="SMART" id="SM00233">
    <property type="entry name" value="PH"/>
    <property type="match status" value="1"/>
</dbReference>
<sequence length="911" mass="101021">MPAMSSPQIERAKTAHREEEQHDIQQQHDTMVTEKDIKLQGYLKKLKTMKKKYFVLRAQTKSGPARLEYYDSEKKFRANAAPKRSVVISTCFNINRKTDSKHKYALALYTRDDCFTILMETSEELEEWLMEMFKLQQSGSKEGLPLQPAFEHVWQVTLKPRGLGNSKSLTGSYRLCLTSTTVNLVKMNVENEDRVFPLSSIRRCGHSDCFFFMEVGRSTVTGAGELWMQVEDTVIAQNMHESILSAMKNMSHLDDDMRPRSRSTGASTPDVTKPITVPRRPGTPGSMASLNRSRTRCDSMPAHSRTLGPGGKMDDSKGDRSPGSIFKLGGRFRPRTSSEGDKHYRSNRPDSPSKTRSRTIGSQGRSNLGSSRLRPYTPISRSVSQPMSNSPPVSNSPLSESPQQSSSFPDEHFFRHLSNATVISPDGSRTPEEYGSSPVDQHYHRYGRVSTPDSPSRTPIREESVESGDDYMPMSPSAVSQGQAIPKVAASKDGYMSMDPRTKSISTPESYVNISPGNSTPLTGDIDIAYMSMSPPVTATSYIKECSTNQESGSKTEPSNVKLATHDEGYMDMAPVGDAMPKIEPLQIKTVTPTLTPIDSYMGFTPGSIGNDTHNAPVTQSPSYTNVDIKPKVVYATGASLKTPKQLPTLDTYMPMSYESQSVEKQVEESANQQTMTGKHDYINIDLSKKKQNLGDYAEMDIGQGHSSQKTGLKSSRPQRLPLPADRLEKVELGARKSPKLSPSLSPRQPKDFKKMSHHPPEYINIEIGTKDKMRKDLESKNRAERTIKMSVPRPKDIPHPAVTSTHFQSTATSSDNYLNVEVPNTSSGSPGKQNTSPQPQAAVLNYISLDLGPSEDVEENGQNPSPHSPRSPLRRTSESDDKTESAYASIDFTKSEVLKNISTSLRETRF</sequence>
<evidence type="ECO:0000259" key="12">
    <source>
        <dbReference type="PROSITE" id="PS51064"/>
    </source>
</evidence>
<comment type="subunit">
    <text evidence="1">Bindings to phosphatidylinositol 3-kinase and SHP2.</text>
</comment>
<evidence type="ECO:0000313" key="13">
    <source>
        <dbReference type="Proteomes" id="UP000694865"/>
    </source>
</evidence>
<keyword evidence="13" id="KW-1185">Reference proteome</keyword>
<feature type="region of interest" description="Disordered" evidence="10">
    <location>
        <begin position="851"/>
        <end position="890"/>
    </location>
</feature>
<feature type="compositionally biased region" description="Basic and acidic residues" evidence="10">
    <location>
        <begin position="726"/>
        <end position="735"/>
    </location>
</feature>
<feature type="region of interest" description="Disordered" evidence="10">
    <location>
        <begin position="253"/>
        <end position="470"/>
    </location>
</feature>
<reference evidence="14" key="1">
    <citation type="submission" date="2025-08" db="UniProtKB">
        <authorList>
            <consortium name="RefSeq"/>
        </authorList>
    </citation>
    <scope>IDENTIFICATION</scope>
    <source>
        <tissue evidence="14">Testes</tissue>
    </source>
</reference>
<name>A0ABM0MV07_SACKO</name>
<protein>
    <recommendedName>
        <fullName evidence="2">Insulin receptor substrate 1</fullName>
    </recommendedName>
    <alternativeName>
        <fullName evidence="8">Protein chico</fullName>
    </alternativeName>
</protein>
<accession>A0ABM0MV07</accession>
<dbReference type="Pfam" id="PF02174">
    <property type="entry name" value="IRS"/>
    <property type="match status" value="1"/>
</dbReference>
<dbReference type="PROSITE" id="PS51064">
    <property type="entry name" value="IRS_PTB"/>
    <property type="match status" value="1"/>
</dbReference>
<evidence type="ECO:0000256" key="9">
    <source>
        <dbReference type="ARBA" id="ARBA00046145"/>
    </source>
</evidence>
<dbReference type="GeneID" id="102809894"/>
<evidence type="ECO:0000256" key="1">
    <source>
        <dbReference type="ARBA" id="ARBA00011440"/>
    </source>
</evidence>
<dbReference type="CDD" id="cd01204">
    <property type="entry name" value="PTB_IRS"/>
    <property type="match status" value="1"/>
</dbReference>
<feature type="compositionally biased region" description="Polar residues" evidence="10">
    <location>
        <begin position="803"/>
        <end position="839"/>
    </location>
</feature>
<dbReference type="PANTHER" id="PTHR10614">
    <property type="entry name" value="INSULIN RECEPTOR SUBSTRATE"/>
    <property type="match status" value="1"/>
</dbReference>
<evidence type="ECO:0000259" key="11">
    <source>
        <dbReference type="PROSITE" id="PS50003"/>
    </source>
</evidence>
<keyword evidence="5" id="KW-0677">Repeat</keyword>
<dbReference type="InterPro" id="IPR002404">
    <property type="entry name" value="IRS_PTB"/>
</dbReference>
<dbReference type="PANTHER" id="PTHR10614:SF13">
    <property type="entry name" value="INSULIN RECEPTOR SUBSTRATE 1"/>
    <property type="match status" value="1"/>
</dbReference>
<evidence type="ECO:0000256" key="3">
    <source>
        <dbReference type="ARBA" id="ARBA00022553"/>
    </source>
</evidence>
<evidence type="ECO:0000256" key="10">
    <source>
        <dbReference type="SAM" id="MobiDB-lite"/>
    </source>
</evidence>
<evidence type="ECO:0000256" key="2">
    <source>
        <dbReference type="ARBA" id="ARBA00015710"/>
    </source>
</evidence>
<feature type="compositionally biased region" description="Basic and acidic residues" evidence="10">
    <location>
        <begin position="10"/>
        <end position="31"/>
    </location>
</feature>
<feature type="compositionally biased region" description="Basic and acidic residues" evidence="10">
    <location>
        <begin position="876"/>
        <end position="885"/>
    </location>
</feature>
<keyword evidence="4" id="KW-0341">Growth regulation</keyword>
<gene>
    <name evidence="14" type="primary">LOC102809894</name>
</gene>
<dbReference type="Pfam" id="PF00169">
    <property type="entry name" value="PH"/>
    <property type="match status" value="1"/>
</dbReference>
<comment type="function">
    <text evidence="9">Activates phosphatidylinositol 3-kinase when bound to the regulatory p85 subunit. May mediate the control of various cellular processes by insulin-like peptides. When phosphorylated by the insulin receptor binds specifically to various cellular proteins containing SH2 domains. Involved in control of cell proliferation, cell size, and body and organ growth throughout development. Also has a role in a signaling pathway controlling the physiological response required to endure periods of low nutrient conditions. Insulin/insulin-like growth factor (IGF) signaling pathway has a role in regulating aging and is necessary in the ovary for vitellogenic maturation.</text>
</comment>
<feature type="region of interest" description="Disordered" evidence="10">
    <location>
        <begin position="1"/>
        <end position="31"/>
    </location>
</feature>
<dbReference type="PROSITE" id="PS50003">
    <property type="entry name" value="PH_DOMAIN"/>
    <property type="match status" value="1"/>
</dbReference>
<keyword evidence="3" id="KW-0597">Phosphoprotein</keyword>
<feature type="compositionally biased region" description="Basic and acidic residues" evidence="10">
    <location>
        <begin position="336"/>
        <end position="353"/>
    </location>
</feature>
<dbReference type="SUPFAM" id="SSF50729">
    <property type="entry name" value="PH domain-like"/>
    <property type="match status" value="2"/>
</dbReference>
<dbReference type="RefSeq" id="XP_006823848.1">
    <property type="nucleotide sequence ID" value="XM_006823785.1"/>
</dbReference>